<dbReference type="AlphaFoldDB" id="A0A2P9AMV9"/>
<accession>A0A2P9AMV9</accession>
<reference evidence="2" key="1">
    <citation type="submission" date="2016-12" db="EMBL/GenBank/DDBJ databases">
        <authorList>
            <person name="Brunel B."/>
        </authorList>
    </citation>
    <scope>NUCLEOTIDE SEQUENCE [LARGE SCALE GENOMIC DNA]</scope>
</reference>
<evidence type="ECO:0000313" key="1">
    <source>
        <dbReference type="EMBL" id="SJM32468.1"/>
    </source>
</evidence>
<proteinExistence type="predicted"/>
<dbReference type="Proteomes" id="UP000245698">
    <property type="component" value="Unassembled WGS sequence"/>
</dbReference>
<organism evidence="1 2">
    <name type="scientific">Mesorhizobium delmotii</name>
    <dbReference type="NCBI Taxonomy" id="1631247"/>
    <lineage>
        <taxon>Bacteria</taxon>
        <taxon>Pseudomonadati</taxon>
        <taxon>Pseudomonadota</taxon>
        <taxon>Alphaproteobacteria</taxon>
        <taxon>Hyphomicrobiales</taxon>
        <taxon>Phyllobacteriaceae</taxon>
        <taxon>Mesorhizobium</taxon>
    </lineage>
</organism>
<evidence type="ECO:0000313" key="2">
    <source>
        <dbReference type="Proteomes" id="UP000245698"/>
    </source>
</evidence>
<protein>
    <submittedName>
        <fullName evidence="1">Uncharacterized protein</fullName>
    </submittedName>
</protein>
<sequence length="58" mass="5956">MAILHQSPAHKPPPDGPLHVLIDSTGLLGLWSGTMAEGDAWCQLPPLLAQAASGAGCR</sequence>
<gene>
    <name evidence="1" type="ORF">BQ8482_290063</name>
</gene>
<keyword evidence="2" id="KW-1185">Reference proteome</keyword>
<name>A0A2P9AMV9_9HYPH</name>
<dbReference type="EMBL" id="FUIG01000036">
    <property type="protein sequence ID" value="SJM32468.1"/>
    <property type="molecule type" value="Genomic_DNA"/>
</dbReference>